<name>A0A9E7UMG9_METWO</name>
<dbReference type="GeneID" id="58978462"/>
<feature type="region of interest" description="Disordered" evidence="1">
    <location>
        <begin position="37"/>
        <end position="67"/>
    </location>
</feature>
<evidence type="ECO:0000256" key="1">
    <source>
        <dbReference type="SAM" id="MobiDB-lite"/>
    </source>
</evidence>
<sequence>MLDDLRWEYKALGLIVIIGLSITAYSYLSMGGGERVSLSNNSGDQQPEPVPMPFPEYNSTGSTENNTGNITAEEARQIAAESGYTAGDPTMGSININGTQIPVWVVPLQRGGKTVREVYVRLEDGEILGSREFS</sequence>
<evidence type="ECO:0000313" key="4">
    <source>
        <dbReference type="EMBL" id="UXH32495.1"/>
    </source>
</evidence>
<evidence type="ECO:0000256" key="2">
    <source>
        <dbReference type="SAM" id="Phobius"/>
    </source>
</evidence>
<evidence type="ECO:0000313" key="3">
    <source>
        <dbReference type="EMBL" id="MEJ8542423.1"/>
    </source>
</evidence>
<dbReference type="Proteomes" id="UP001065373">
    <property type="component" value="Chromosome"/>
</dbReference>
<reference evidence="3 5" key="2">
    <citation type="submission" date="2023-12" db="EMBL/GenBank/DDBJ databases">
        <title>Phenotypic and Genomic Characterization of Methanothermobacter wolfeii Strain BSEL, a CO2-Capturing Archaeon with Minimal Nutrient Requirements.</title>
        <authorList>
            <person name="Ale Enriquez F."/>
            <person name="Ahring B.K."/>
        </authorList>
    </citation>
    <scope>NUCLEOTIDE SEQUENCE [LARGE SCALE GENOMIC DNA]</scope>
    <source>
        <strain evidence="3 5">BSEL-1</strain>
    </source>
</reference>
<proteinExistence type="predicted"/>
<protein>
    <submittedName>
        <fullName evidence="4">PepSY domain-containing protein</fullName>
    </submittedName>
</protein>
<feature type="compositionally biased region" description="Low complexity" evidence="1">
    <location>
        <begin position="58"/>
        <end position="67"/>
    </location>
</feature>
<organism evidence="4">
    <name type="scientific">Methanothermobacter wolfeii</name>
    <name type="common">Methanobacterium wolfei</name>
    <dbReference type="NCBI Taxonomy" id="145261"/>
    <lineage>
        <taxon>Archaea</taxon>
        <taxon>Methanobacteriati</taxon>
        <taxon>Methanobacteriota</taxon>
        <taxon>Methanomada group</taxon>
        <taxon>Methanobacteria</taxon>
        <taxon>Methanobacteriales</taxon>
        <taxon>Methanobacteriaceae</taxon>
        <taxon>Methanothermobacter</taxon>
    </lineage>
</organism>
<dbReference type="GeneID" id="75106430"/>
<dbReference type="AlphaFoldDB" id="A0A9E7UMG9"/>
<keyword evidence="2" id="KW-1133">Transmembrane helix</keyword>
<keyword evidence="2" id="KW-0472">Membrane</keyword>
<dbReference type="KEGG" id="mwo:MWSIV6_0814"/>
<reference evidence="4" key="1">
    <citation type="submission" date="2022-09" db="EMBL/GenBank/DDBJ databases">
        <title>Characterization of three MwoI isoschizomers from sequenced genome and metagenomes.</title>
        <authorList>
            <person name="Fomenkov A."/>
            <person name="Xu S.Y."/>
            <person name="Roberts R.J."/>
        </authorList>
    </citation>
    <scope>NUCLEOTIDE SEQUENCE</scope>
    <source>
        <strain evidence="4">DSM 2970</strain>
    </source>
</reference>
<gene>
    <name evidence="4" type="ORF">N5910_04220</name>
    <name evidence="3" type="ORF">U2150_02810</name>
</gene>
<dbReference type="EMBL" id="JAXUHJ010000008">
    <property type="protein sequence ID" value="MEJ8542423.1"/>
    <property type="molecule type" value="Genomic_DNA"/>
</dbReference>
<feature type="transmembrane region" description="Helical" evidence="2">
    <location>
        <begin position="12"/>
        <end position="28"/>
    </location>
</feature>
<keyword evidence="5" id="KW-1185">Reference proteome</keyword>
<dbReference type="EMBL" id="CP104550">
    <property type="protein sequence ID" value="UXH32495.1"/>
    <property type="molecule type" value="Genomic_DNA"/>
</dbReference>
<accession>A0A9E7UMG9</accession>
<evidence type="ECO:0000313" key="5">
    <source>
        <dbReference type="Proteomes" id="UP001369247"/>
    </source>
</evidence>
<dbReference type="RefSeq" id="WP_074358869.1">
    <property type="nucleotide sequence ID" value="NZ_CP104550.1"/>
</dbReference>
<keyword evidence="2" id="KW-0812">Transmembrane</keyword>
<dbReference type="Proteomes" id="UP001369247">
    <property type="component" value="Unassembled WGS sequence"/>
</dbReference>